<dbReference type="GO" id="GO:0003723">
    <property type="term" value="F:RNA binding"/>
    <property type="evidence" value="ECO:0007669"/>
    <property type="project" value="InterPro"/>
</dbReference>
<dbReference type="SUPFAM" id="SSF52172">
    <property type="entry name" value="CheY-like"/>
    <property type="match status" value="1"/>
</dbReference>
<gene>
    <name evidence="6" type="ORF">BJY26_003178</name>
</gene>
<dbReference type="AlphaFoldDB" id="A0A7Z0IIZ3"/>
<evidence type="ECO:0000256" key="2">
    <source>
        <dbReference type="ARBA" id="ARBA00022777"/>
    </source>
</evidence>
<keyword evidence="7" id="KW-1185">Reference proteome</keyword>
<proteinExistence type="predicted"/>
<keyword evidence="3" id="KW-0805">Transcription regulation</keyword>
<dbReference type="GO" id="GO:0016301">
    <property type="term" value="F:kinase activity"/>
    <property type="evidence" value="ECO:0007669"/>
    <property type="project" value="UniProtKB-KW"/>
</dbReference>
<dbReference type="Pfam" id="PF13185">
    <property type="entry name" value="GAF_2"/>
    <property type="match status" value="1"/>
</dbReference>
<dbReference type="InterPro" id="IPR012074">
    <property type="entry name" value="GAF_ANTAR"/>
</dbReference>
<keyword evidence="4" id="KW-0804">Transcription</keyword>
<evidence type="ECO:0000256" key="3">
    <source>
        <dbReference type="ARBA" id="ARBA00023015"/>
    </source>
</evidence>
<accession>A0A7Z0IIZ3</accession>
<evidence type="ECO:0000259" key="5">
    <source>
        <dbReference type="PROSITE" id="PS50921"/>
    </source>
</evidence>
<dbReference type="InterPro" id="IPR011006">
    <property type="entry name" value="CheY-like_superfamily"/>
</dbReference>
<reference evidence="6 7" key="1">
    <citation type="submission" date="2020-07" db="EMBL/GenBank/DDBJ databases">
        <title>Sequencing the genomes of 1000 actinobacteria strains.</title>
        <authorList>
            <person name="Klenk H.-P."/>
        </authorList>
    </citation>
    <scope>NUCLEOTIDE SEQUENCE [LARGE SCALE GENOMIC DNA]</scope>
    <source>
        <strain evidence="6 7">DSM 26341</strain>
    </source>
</reference>
<protein>
    <submittedName>
        <fullName evidence="6">Transcriptional regulator with GAF, ATPase, and Fis domain</fullName>
    </submittedName>
</protein>
<dbReference type="Pfam" id="PF03861">
    <property type="entry name" value="ANTAR"/>
    <property type="match status" value="1"/>
</dbReference>
<dbReference type="SMART" id="SM00065">
    <property type="entry name" value="GAF"/>
    <property type="match status" value="1"/>
</dbReference>
<dbReference type="EMBL" id="JACBZP010000001">
    <property type="protein sequence ID" value="NYI68872.1"/>
    <property type="molecule type" value="Genomic_DNA"/>
</dbReference>
<dbReference type="PIRSF" id="PIRSF036625">
    <property type="entry name" value="GAF_ANTAR"/>
    <property type="match status" value="1"/>
</dbReference>
<organism evidence="6 7">
    <name type="scientific">Spelaeicoccus albus</name>
    <dbReference type="NCBI Taxonomy" id="1280376"/>
    <lineage>
        <taxon>Bacteria</taxon>
        <taxon>Bacillati</taxon>
        <taxon>Actinomycetota</taxon>
        <taxon>Actinomycetes</taxon>
        <taxon>Micrococcales</taxon>
        <taxon>Brevibacteriaceae</taxon>
        <taxon>Spelaeicoccus</taxon>
    </lineage>
</organism>
<dbReference type="SMART" id="SM01012">
    <property type="entry name" value="ANTAR"/>
    <property type="match status" value="1"/>
</dbReference>
<sequence length="246" mass="26787">MTDATREKRLIAALTTLADTLVADYDVVDLMHTLVEQSDELLDASATGLLLADPEGDLEVIAASNAECLATEHAQVRHRGGPCLDAFSSRAPVAVTDIDADGSRWPEFRDEALAHGYLSVDAFPLTLRDMTIGAMTVYRPQVGCLDERDRSVAQALADMATIGILQERTVRERDVVNSQLQHALNSRVIIEQAKGIVAQSGNVDAEKAFIAMRQYARSNNLPLRRVAESVADRTIDIWQTQDATGA</sequence>
<dbReference type="InterPro" id="IPR005561">
    <property type="entry name" value="ANTAR"/>
</dbReference>
<dbReference type="InterPro" id="IPR003018">
    <property type="entry name" value="GAF"/>
</dbReference>
<name>A0A7Z0IIZ3_9MICO</name>
<dbReference type="SUPFAM" id="SSF55781">
    <property type="entry name" value="GAF domain-like"/>
    <property type="match status" value="1"/>
</dbReference>
<dbReference type="Proteomes" id="UP000539111">
    <property type="component" value="Unassembled WGS sequence"/>
</dbReference>
<evidence type="ECO:0000313" key="7">
    <source>
        <dbReference type="Proteomes" id="UP000539111"/>
    </source>
</evidence>
<evidence type="ECO:0000256" key="4">
    <source>
        <dbReference type="ARBA" id="ARBA00023163"/>
    </source>
</evidence>
<dbReference type="InterPro" id="IPR029016">
    <property type="entry name" value="GAF-like_dom_sf"/>
</dbReference>
<feature type="domain" description="ANTAR" evidence="5">
    <location>
        <begin position="170"/>
        <end position="231"/>
    </location>
</feature>
<dbReference type="RefSeq" id="WP_179429153.1">
    <property type="nucleotide sequence ID" value="NZ_JACBZP010000001.1"/>
</dbReference>
<keyword evidence="2" id="KW-0418">Kinase</keyword>
<evidence type="ECO:0000313" key="6">
    <source>
        <dbReference type="EMBL" id="NYI68872.1"/>
    </source>
</evidence>
<dbReference type="Gene3D" id="3.30.450.40">
    <property type="match status" value="1"/>
</dbReference>
<evidence type="ECO:0000256" key="1">
    <source>
        <dbReference type="ARBA" id="ARBA00022679"/>
    </source>
</evidence>
<dbReference type="InterPro" id="IPR036388">
    <property type="entry name" value="WH-like_DNA-bd_sf"/>
</dbReference>
<dbReference type="Gene3D" id="1.10.10.10">
    <property type="entry name" value="Winged helix-like DNA-binding domain superfamily/Winged helix DNA-binding domain"/>
    <property type="match status" value="1"/>
</dbReference>
<dbReference type="PROSITE" id="PS50921">
    <property type="entry name" value="ANTAR"/>
    <property type="match status" value="1"/>
</dbReference>
<comment type="caution">
    <text evidence="6">The sequence shown here is derived from an EMBL/GenBank/DDBJ whole genome shotgun (WGS) entry which is preliminary data.</text>
</comment>
<keyword evidence="1" id="KW-0808">Transferase</keyword>